<dbReference type="EMBL" id="AP024412">
    <property type="protein sequence ID" value="BCR35426.1"/>
    <property type="molecule type" value="Genomic_DNA"/>
</dbReference>
<accession>A0A7U9XX33</accession>
<dbReference type="AlphaFoldDB" id="A0A7U9XX33"/>
<protein>
    <submittedName>
        <fullName evidence="3">ISL3 family transposase</fullName>
    </submittedName>
</protein>
<evidence type="ECO:0000313" key="3">
    <source>
        <dbReference type="EMBL" id="BCR35426.1"/>
    </source>
</evidence>
<keyword evidence="4" id="KW-1185">Reference proteome</keyword>
<evidence type="ECO:0000259" key="1">
    <source>
        <dbReference type="Pfam" id="PF01610"/>
    </source>
</evidence>
<dbReference type="InterPro" id="IPR029261">
    <property type="entry name" value="Transposase_Znf"/>
</dbReference>
<dbReference type="PANTHER" id="PTHR33498">
    <property type="entry name" value="TRANSPOSASE FOR INSERTION SEQUENCE ELEMENT IS1557"/>
    <property type="match status" value="1"/>
</dbReference>
<reference evidence="3" key="1">
    <citation type="submission" date="2021-01" db="EMBL/GenBank/DDBJ databases">
        <title>Draft genome sequence of Acholeplasmataceae bacterium strain Mahy22.</title>
        <authorList>
            <person name="Watanabe M."/>
            <person name="Kojima H."/>
            <person name="Fukui M."/>
        </authorList>
    </citation>
    <scope>NUCLEOTIDE SEQUENCE</scope>
    <source>
        <strain evidence="3">Mahy22</strain>
    </source>
</reference>
<feature type="domain" description="Transposase IS204/IS1001/IS1096/IS1165 DDE" evidence="1">
    <location>
        <begin position="154"/>
        <end position="417"/>
    </location>
</feature>
<feature type="domain" description="Transposase IS204/IS1001/IS1096/IS1165 zinc-finger" evidence="2">
    <location>
        <begin position="40"/>
        <end position="85"/>
    </location>
</feature>
<gene>
    <name evidence="3" type="ORF">MPAN_003190</name>
</gene>
<dbReference type="PANTHER" id="PTHR33498:SF1">
    <property type="entry name" value="TRANSPOSASE FOR INSERTION SEQUENCE ELEMENT IS1557"/>
    <property type="match status" value="1"/>
</dbReference>
<proteinExistence type="predicted"/>
<evidence type="ECO:0000259" key="2">
    <source>
        <dbReference type="Pfam" id="PF14690"/>
    </source>
</evidence>
<dbReference type="InterPro" id="IPR002560">
    <property type="entry name" value="Transposase_DDE"/>
</dbReference>
<evidence type="ECO:0000313" key="4">
    <source>
        <dbReference type="Proteomes" id="UP000620133"/>
    </source>
</evidence>
<organism evidence="3 4">
    <name type="scientific">Mariniplasma anaerobium</name>
    <dbReference type="NCBI Taxonomy" id="2735436"/>
    <lineage>
        <taxon>Bacteria</taxon>
        <taxon>Bacillati</taxon>
        <taxon>Mycoplasmatota</taxon>
        <taxon>Mollicutes</taxon>
        <taxon>Acholeplasmatales</taxon>
        <taxon>Acholeplasmataceae</taxon>
        <taxon>Mariniplasma</taxon>
    </lineage>
</organism>
<dbReference type="InterPro" id="IPR047951">
    <property type="entry name" value="Transpos_ISL3"/>
</dbReference>
<sequence length="431" mass="51961">MNDDTIKLLNLEHIDHLIESISSISLEGLIEMHIKLFKSPQTCPNCLNETERFHSFRIRSITHSVLIDKKYLLIYYARRYKCLCCGKVFYEKNPFSKRYESISTYTKLSILEHLKDYTHTFTSAANAYFVSKQSVINIFDHFVEARRRLLPEVICMDEFYTSKVSKYKYACVLFDFRNHKLIDIYPTRHKNYLIKVFSRFPKAEKIRVKAFVIDMWPSYKEVIERAFPHALIAVDSFHIIRNLNEAIRHIRIEVMNKYKSHKSNPIHEDMYYYMLKKFHYFFLKNYENIFDGKIRIQKLQTSWHKSTILDYLLSIDDILKSAYRLKERYQEFNLTAEYETCDEELDDLIRLFKNHDHRLFRDFGKMIQRWKIEIKNSFYRVDNRRLSNGPIEGVNSRIKTVIKSSNGIKNFYRLRNRLIFSINKDVPIKLK</sequence>
<dbReference type="Pfam" id="PF01610">
    <property type="entry name" value="DDE_Tnp_ISL3"/>
    <property type="match status" value="1"/>
</dbReference>
<dbReference type="NCBIfam" id="NF033550">
    <property type="entry name" value="transpos_ISL3"/>
    <property type="match status" value="1"/>
</dbReference>
<dbReference type="RefSeq" id="WP_176239658.1">
    <property type="nucleotide sequence ID" value="NZ_AP024412.1"/>
</dbReference>
<dbReference type="Proteomes" id="UP000620133">
    <property type="component" value="Chromosome"/>
</dbReference>
<dbReference type="Pfam" id="PF14690">
    <property type="entry name" value="Zn_ribbon_ISL3"/>
    <property type="match status" value="1"/>
</dbReference>
<name>A0A7U9XX33_9MOLU</name>
<dbReference type="KEGG" id="manr:MPAN_003190"/>